<proteinExistence type="predicted"/>
<dbReference type="Proteomes" id="UP000288805">
    <property type="component" value="Unassembled WGS sequence"/>
</dbReference>
<dbReference type="PANTHER" id="PTHR46890:SF48">
    <property type="entry name" value="RNA-DIRECTED DNA POLYMERASE"/>
    <property type="match status" value="1"/>
</dbReference>
<name>A0A438GKE1_VITVI</name>
<sequence>MGTRIQCESYLLLPIAKDSMFGEGASSSRDEEAMRDLQVRKPFFEEGREGLLGRVGSDLRGSSVTLLPSNPEIRGKGQLFGDLWNVGSGKLGGSQGDDGVSSLGEFQIEGLSPRKMAKVREVLCSLDIKVGLPFYEEEIYKAIFQLDRDKAPGPDGFTIAVFQDCWDVIKEDLVRVLQSFTGYFMKLFILLNAFVQGRQILDAVLIANEIVDEKRRSGRKELYSKSTLKRLTTICTEQDVIESRKEIRWRFQDSQEFIASVWAYFGLKVNLDKSNIYGINLEQNHLSRLAKLLDCKASVIERISRRLDGWQKAYLSFEGLGKVKDHLVSWDVVCKSKARGGLGFGKIVLRNVTLLGKWLWRYPREGSTLWHQAIAQVFQEFSKFTRFVVGDGKEFGSGRLVMRDPGIYLLQGFLQSNFFLALSQCSGSSPVFLTKFVWNSQIPFKVKSFVWLVAHKKVFKGTPLIVLQLDWLAASNSFGLV</sequence>
<dbReference type="AlphaFoldDB" id="A0A438GKE1"/>
<reference evidence="1 2" key="1">
    <citation type="journal article" date="2018" name="PLoS Genet.">
        <title>Population sequencing reveals clonal diversity and ancestral inbreeding in the grapevine cultivar Chardonnay.</title>
        <authorList>
            <person name="Roach M.J."/>
            <person name="Johnson D.L."/>
            <person name="Bohlmann J."/>
            <person name="van Vuuren H.J."/>
            <person name="Jones S.J."/>
            <person name="Pretorius I.S."/>
            <person name="Schmidt S.A."/>
            <person name="Borneman A.R."/>
        </authorList>
    </citation>
    <scope>NUCLEOTIDE SEQUENCE [LARGE SCALE GENOMIC DNA]</scope>
    <source>
        <strain evidence="2">cv. Chardonnay</strain>
        <tissue evidence="1">Leaf</tissue>
    </source>
</reference>
<comment type="caution">
    <text evidence="1">The sequence shown here is derived from an EMBL/GenBank/DDBJ whole genome shotgun (WGS) entry which is preliminary data.</text>
</comment>
<accession>A0A438GKE1</accession>
<evidence type="ECO:0000313" key="2">
    <source>
        <dbReference type="Proteomes" id="UP000288805"/>
    </source>
</evidence>
<evidence type="ECO:0008006" key="3">
    <source>
        <dbReference type="Google" id="ProtNLM"/>
    </source>
</evidence>
<dbReference type="InterPro" id="IPR052343">
    <property type="entry name" value="Retrotransposon-Effector_Assoc"/>
</dbReference>
<protein>
    <recommendedName>
        <fullName evidence="3">Reverse transcriptase zinc-binding domain-containing protein</fullName>
    </recommendedName>
</protein>
<dbReference type="EMBL" id="QGNW01000409">
    <property type="protein sequence ID" value="RVW72657.1"/>
    <property type="molecule type" value="Genomic_DNA"/>
</dbReference>
<gene>
    <name evidence="1" type="ORF">CK203_056570</name>
</gene>
<dbReference type="PANTHER" id="PTHR46890">
    <property type="entry name" value="NON-LTR RETROLELEMENT REVERSE TRANSCRIPTASE-LIKE PROTEIN-RELATED"/>
    <property type="match status" value="1"/>
</dbReference>
<organism evidence="1 2">
    <name type="scientific">Vitis vinifera</name>
    <name type="common">Grape</name>
    <dbReference type="NCBI Taxonomy" id="29760"/>
    <lineage>
        <taxon>Eukaryota</taxon>
        <taxon>Viridiplantae</taxon>
        <taxon>Streptophyta</taxon>
        <taxon>Embryophyta</taxon>
        <taxon>Tracheophyta</taxon>
        <taxon>Spermatophyta</taxon>
        <taxon>Magnoliopsida</taxon>
        <taxon>eudicotyledons</taxon>
        <taxon>Gunneridae</taxon>
        <taxon>Pentapetalae</taxon>
        <taxon>rosids</taxon>
        <taxon>Vitales</taxon>
        <taxon>Vitaceae</taxon>
        <taxon>Viteae</taxon>
        <taxon>Vitis</taxon>
    </lineage>
</organism>
<evidence type="ECO:0000313" key="1">
    <source>
        <dbReference type="EMBL" id="RVW72657.1"/>
    </source>
</evidence>